<feature type="compositionally biased region" description="Low complexity" evidence="1">
    <location>
        <begin position="37"/>
        <end position="48"/>
    </location>
</feature>
<evidence type="ECO:0000313" key="3">
    <source>
        <dbReference type="Proteomes" id="UP000622552"/>
    </source>
</evidence>
<evidence type="ECO:0000313" key="2">
    <source>
        <dbReference type="EMBL" id="MBG6138052.1"/>
    </source>
</evidence>
<protein>
    <submittedName>
        <fullName evidence="2">Uncharacterized protein</fullName>
    </submittedName>
</protein>
<organism evidence="2 3">
    <name type="scientific">Longispora fulva</name>
    <dbReference type="NCBI Taxonomy" id="619741"/>
    <lineage>
        <taxon>Bacteria</taxon>
        <taxon>Bacillati</taxon>
        <taxon>Actinomycetota</taxon>
        <taxon>Actinomycetes</taxon>
        <taxon>Micromonosporales</taxon>
        <taxon>Micromonosporaceae</taxon>
        <taxon>Longispora</taxon>
    </lineage>
</organism>
<dbReference type="EMBL" id="JADOUF010000001">
    <property type="protein sequence ID" value="MBG6138052.1"/>
    <property type="molecule type" value="Genomic_DNA"/>
</dbReference>
<dbReference type="AlphaFoldDB" id="A0A8J7GJQ3"/>
<gene>
    <name evidence="2" type="ORF">IW245_004246</name>
</gene>
<dbReference type="Proteomes" id="UP000622552">
    <property type="component" value="Unassembled WGS sequence"/>
</dbReference>
<sequence>MSLKVPTIAVLGLLTLAGCSDAPKQTPVSADPSKVESAAQPPVAAPSQVPASAAQPAAAAGGACELLDYEVVAQALGERFQVAVSGGMAPATTCVLKQVDSRFPDLTLAVAPTKADAKVFTSTVTPKGASAVAGLGKAAYSRTLPPDGAGGSTVEVGWLSANNRMLTVRYTLPAGGDAAAAGALAPKLAELAKKVDAKK</sequence>
<evidence type="ECO:0000256" key="1">
    <source>
        <dbReference type="SAM" id="MobiDB-lite"/>
    </source>
</evidence>
<accession>A0A8J7GJQ3</accession>
<proteinExistence type="predicted"/>
<reference evidence="2" key="1">
    <citation type="submission" date="2020-11" db="EMBL/GenBank/DDBJ databases">
        <title>Sequencing the genomes of 1000 actinobacteria strains.</title>
        <authorList>
            <person name="Klenk H.-P."/>
        </authorList>
    </citation>
    <scope>NUCLEOTIDE SEQUENCE</scope>
    <source>
        <strain evidence="2">DSM 45356</strain>
    </source>
</reference>
<name>A0A8J7GJQ3_9ACTN</name>
<feature type="region of interest" description="Disordered" evidence="1">
    <location>
        <begin position="23"/>
        <end position="48"/>
    </location>
</feature>
<dbReference type="RefSeq" id="WP_197004849.1">
    <property type="nucleotide sequence ID" value="NZ_BONS01000017.1"/>
</dbReference>
<dbReference type="PROSITE" id="PS51257">
    <property type="entry name" value="PROKAR_LIPOPROTEIN"/>
    <property type="match status" value="1"/>
</dbReference>
<comment type="caution">
    <text evidence="2">The sequence shown here is derived from an EMBL/GenBank/DDBJ whole genome shotgun (WGS) entry which is preliminary data.</text>
</comment>
<keyword evidence="3" id="KW-1185">Reference proteome</keyword>